<accession>A0ABZ2KA30</accession>
<evidence type="ECO:0000313" key="3">
    <source>
        <dbReference type="Proteomes" id="UP001379533"/>
    </source>
</evidence>
<dbReference type="RefSeq" id="WP_394846142.1">
    <property type="nucleotide sequence ID" value="NZ_CP089982.1"/>
</dbReference>
<dbReference type="Pfam" id="PF12680">
    <property type="entry name" value="SnoaL_2"/>
    <property type="match status" value="1"/>
</dbReference>
<dbReference type="InterPro" id="IPR032710">
    <property type="entry name" value="NTF2-like_dom_sf"/>
</dbReference>
<feature type="domain" description="SnoaL-like" evidence="1">
    <location>
        <begin position="10"/>
        <end position="103"/>
    </location>
</feature>
<dbReference type="InterPro" id="IPR037401">
    <property type="entry name" value="SnoaL-like"/>
</dbReference>
<organism evidence="2 3">
    <name type="scientific">Pendulispora brunnea</name>
    <dbReference type="NCBI Taxonomy" id="2905690"/>
    <lineage>
        <taxon>Bacteria</taxon>
        <taxon>Pseudomonadati</taxon>
        <taxon>Myxococcota</taxon>
        <taxon>Myxococcia</taxon>
        <taxon>Myxococcales</taxon>
        <taxon>Sorangiineae</taxon>
        <taxon>Pendulisporaceae</taxon>
        <taxon>Pendulispora</taxon>
    </lineage>
</organism>
<dbReference type="EMBL" id="CP089982">
    <property type="protein sequence ID" value="WXA95537.1"/>
    <property type="molecule type" value="Genomic_DNA"/>
</dbReference>
<gene>
    <name evidence="2" type="ORF">LZC95_01605</name>
</gene>
<dbReference type="SUPFAM" id="SSF54427">
    <property type="entry name" value="NTF2-like"/>
    <property type="match status" value="1"/>
</dbReference>
<name>A0ABZ2KA30_9BACT</name>
<protein>
    <submittedName>
        <fullName evidence="2">Nuclear transport factor 2 family protein</fullName>
    </submittedName>
</protein>
<dbReference type="Gene3D" id="3.10.450.50">
    <property type="match status" value="1"/>
</dbReference>
<reference evidence="2 3" key="1">
    <citation type="submission" date="2021-12" db="EMBL/GenBank/DDBJ databases">
        <title>Discovery of the Pendulisporaceae a myxobacterial family with distinct sporulation behavior and unique specialized metabolism.</title>
        <authorList>
            <person name="Garcia R."/>
            <person name="Popoff A."/>
            <person name="Bader C.D."/>
            <person name="Loehr J."/>
            <person name="Walesch S."/>
            <person name="Walt C."/>
            <person name="Boldt J."/>
            <person name="Bunk B."/>
            <person name="Haeckl F.J.F.P.J."/>
            <person name="Gunesch A.P."/>
            <person name="Birkelbach J."/>
            <person name="Nuebel U."/>
            <person name="Pietschmann T."/>
            <person name="Bach T."/>
            <person name="Mueller R."/>
        </authorList>
    </citation>
    <scope>NUCLEOTIDE SEQUENCE [LARGE SCALE GENOMIC DNA]</scope>
    <source>
        <strain evidence="2 3">MSr12523</strain>
    </source>
</reference>
<evidence type="ECO:0000313" key="2">
    <source>
        <dbReference type="EMBL" id="WXA95537.1"/>
    </source>
</evidence>
<sequence>MTENIAAKLVATYFESWRSRDFDTLRSILADDANFVGPLGTAETGDACRQGLEGLSKITTDIVIRKMVTDGNDVITWFELHTTQAPPMAVANWSHIENGKIKRIRVTFDPRPLTGGKK</sequence>
<evidence type="ECO:0000259" key="1">
    <source>
        <dbReference type="Pfam" id="PF12680"/>
    </source>
</evidence>
<proteinExistence type="predicted"/>
<dbReference type="Proteomes" id="UP001379533">
    <property type="component" value="Chromosome"/>
</dbReference>
<keyword evidence="3" id="KW-1185">Reference proteome</keyword>